<feature type="transmembrane region" description="Helical" evidence="6">
    <location>
        <begin position="7"/>
        <end position="35"/>
    </location>
</feature>
<dbReference type="PANTHER" id="PTHR43702">
    <property type="entry name" value="L-FUCOSE-PROTON SYMPORTER"/>
    <property type="match status" value="1"/>
</dbReference>
<evidence type="ECO:0000256" key="4">
    <source>
        <dbReference type="ARBA" id="ARBA00022989"/>
    </source>
</evidence>
<feature type="transmembrane region" description="Helical" evidence="6">
    <location>
        <begin position="101"/>
        <end position="121"/>
    </location>
</feature>
<dbReference type="InterPro" id="IPR050375">
    <property type="entry name" value="MFS_TsgA-like"/>
</dbReference>
<dbReference type="GO" id="GO:0022857">
    <property type="term" value="F:transmembrane transporter activity"/>
    <property type="evidence" value="ECO:0007669"/>
    <property type="project" value="InterPro"/>
</dbReference>
<organism evidence="8 9">
    <name type="scientific">Parabacteroides chinchillae</name>
    <dbReference type="NCBI Taxonomy" id="871327"/>
    <lineage>
        <taxon>Bacteria</taxon>
        <taxon>Pseudomonadati</taxon>
        <taxon>Bacteroidota</taxon>
        <taxon>Bacteroidia</taxon>
        <taxon>Bacteroidales</taxon>
        <taxon>Tannerellaceae</taxon>
        <taxon>Parabacteroides</taxon>
    </lineage>
</organism>
<evidence type="ECO:0000313" key="9">
    <source>
        <dbReference type="Proteomes" id="UP000236725"/>
    </source>
</evidence>
<dbReference type="InterPro" id="IPR020846">
    <property type="entry name" value="MFS_dom"/>
</dbReference>
<dbReference type="Pfam" id="PF07690">
    <property type="entry name" value="MFS_1"/>
    <property type="match status" value="1"/>
</dbReference>
<feature type="transmembrane region" description="Helical" evidence="6">
    <location>
        <begin position="298"/>
        <end position="318"/>
    </location>
</feature>
<dbReference type="PROSITE" id="PS50850">
    <property type="entry name" value="MFS"/>
    <property type="match status" value="1"/>
</dbReference>
<evidence type="ECO:0000313" key="8">
    <source>
        <dbReference type="EMBL" id="SEG10723.1"/>
    </source>
</evidence>
<keyword evidence="9" id="KW-1185">Reference proteome</keyword>
<keyword evidence="2" id="KW-1003">Cell membrane</keyword>
<feature type="transmembrane region" description="Helical" evidence="6">
    <location>
        <begin position="176"/>
        <end position="195"/>
    </location>
</feature>
<dbReference type="InterPro" id="IPR036259">
    <property type="entry name" value="MFS_trans_sf"/>
</dbReference>
<dbReference type="Gene3D" id="1.20.1250.20">
    <property type="entry name" value="MFS general substrate transporter like domains"/>
    <property type="match status" value="2"/>
</dbReference>
<feature type="transmembrane region" description="Helical" evidence="6">
    <location>
        <begin position="142"/>
        <end position="164"/>
    </location>
</feature>
<accession>A0A8G2BYC1</accession>
<protein>
    <submittedName>
        <fullName evidence="8">Fucose permease</fullName>
    </submittedName>
</protein>
<dbReference type="InterPro" id="IPR011701">
    <property type="entry name" value="MFS"/>
</dbReference>
<comment type="caution">
    <text evidence="8">The sequence shown here is derived from an EMBL/GenBank/DDBJ whole genome shotgun (WGS) entry which is preliminary data.</text>
</comment>
<keyword evidence="4 6" id="KW-1133">Transmembrane helix</keyword>
<feature type="transmembrane region" description="Helical" evidence="6">
    <location>
        <begin position="268"/>
        <end position="291"/>
    </location>
</feature>
<dbReference type="RefSeq" id="WP_103983918.1">
    <property type="nucleotide sequence ID" value="NZ_FNVS01000015.1"/>
</dbReference>
<evidence type="ECO:0000256" key="6">
    <source>
        <dbReference type="SAM" id="Phobius"/>
    </source>
</evidence>
<feature type="transmembrane region" description="Helical" evidence="6">
    <location>
        <begin position="47"/>
        <end position="68"/>
    </location>
</feature>
<dbReference type="AlphaFoldDB" id="A0A8G2BYC1"/>
<evidence type="ECO:0000256" key="2">
    <source>
        <dbReference type="ARBA" id="ARBA00022475"/>
    </source>
</evidence>
<feature type="transmembrane region" description="Helical" evidence="6">
    <location>
        <begin position="77"/>
        <end position="95"/>
    </location>
</feature>
<dbReference type="PANTHER" id="PTHR43702:SF12">
    <property type="entry name" value="N-ACETYL GLUCOSAMINE TRANSPORTER NAGP"/>
    <property type="match status" value="1"/>
</dbReference>
<evidence type="ECO:0000256" key="3">
    <source>
        <dbReference type="ARBA" id="ARBA00022692"/>
    </source>
</evidence>
<sequence length="415" mass="45015">MKQTQQYLFPLIIIAFVFFIIGFGVGINGIMVPILEGTFSLSKGMSYLVLASTFSAFLMFGIPAGWVIKRIGYKKSLLVALCIMSAGMFLFILSARMSTSIAGFYMFLVASFIGGIGNTLLQTGINPYVTICGPLEKAAQRMCMMGIMNQSAWFLGPIFLSLFIDIKNPIIANANIPFGIAGGVIALLAVCIYFLPLPEVKAEGETDEQIEDVNHKEAIAKANAKTSIWEFPHLLLGAVALFLYVGVETLPMASVIDFANVIGVDDPARYSAIGPIGMITGYVVSIFVLQVMRQNRALALFALLALVMSLLVVFLPAARAIYCVAGLGFAHSIMWGCLWALTINNLGKFTKPASSLLVVVMVGGAVIPVLFGFILDIVKRVGPVTPCDYQEAYIIFVPCYLYILFYALSGHRIGR</sequence>
<dbReference type="GO" id="GO:0005886">
    <property type="term" value="C:plasma membrane"/>
    <property type="evidence" value="ECO:0007669"/>
    <property type="project" value="UniProtKB-SubCell"/>
</dbReference>
<feature type="transmembrane region" description="Helical" evidence="6">
    <location>
        <begin position="355"/>
        <end position="378"/>
    </location>
</feature>
<dbReference type="EMBL" id="FNVS01000015">
    <property type="protein sequence ID" value="SEG10723.1"/>
    <property type="molecule type" value="Genomic_DNA"/>
</dbReference>
<feature type="transmembrane region" description="Helical" evidence="6">
    <location>
        <begin position="234"/>
        <end position="256"/>
    </location>
</feature>
<keyword evidence="5 6" id="KW-0472">Membrane</keyword>
<proteinExistence type="predicted"/>
<dbReference type="Proteomes" id="UP000236725">
    <property type="component" value="Unassembled WGS sequence"/>
</dbReference>
<comment type="subcellular location">
    <subcellularLocation>
        <location evidence="1">Cell inner membrane</location>
        <topology evidence="1">Multi-pass membrane protein</topology>
    </subcellularLocation>
</comment>
<feature type="transmembrane region" description="Helical" evidence="6">
    <location>
        <begin position="390"/>
        <end position="408"/>
    </location>
</feature>
<evidence type="ECO:0000259" key="7">
    <source>
        <dbReference type="PROSITE" id="PS50850"/>
    </source>
</evidence>
<evidence type="ECO:0000256" key="5">
    <source>
        <dbReference type="ARBA" id="ARBA00023136"/>
    </source>
</evidence>
<dbReference type="SUPFAM" id="SSF103473">
    <property type="entry name" value="MFS general substrate transporter"/>
    <property type="match status" value="1"/>
</dbReference>
<keyword evidence="3 6" id="KW-0812">Transmembrane</keyword>
<evidence type="ECO:0000256" key="1">
    <source>
        <dbReference type="ARBA" id="ARBA00004429"/>
    </source>
</evidence>
<gene>
    <name evidence="8" type="ORF">SAMN05444001_11515</name>
</gene>
<reference evidence="8 9" key="1">
    <citation type="submission" date="2016-10" db="EMBL/GenBank/DDBJ databases">
        <authorList>
            <person name="Varghese N."/>
            <person name="Submissions S."/>
        </authorList>
    </citation>
    <scope>NUCLEOTIDE SEQUENCE [LARGE SCALE GENOMIC DNA]</scope>
    <source>
        <strain evidence="8 9">DSM 29073</strain>
    </source>
</reference>
<feature type="domain" description="Major facilitator superfamily (MFS) profile" evidence="7">
    <location>
        <begin position="10"/>
        <end position="415"/>
    </location>
</feature>
<feature type="transmembrane region" description="Helical" evidence="6">
    <location>
        <begin position="324"/>
        <end position="343"/>
    </location>
</feature>
<name>A0A8G2BYC1_9BACT</name>